<evidence type="ECO:0000256" key="1">
    <source>
        <dbReference type="SAM" id="Phobius"/>
    </source>
</evidence>
<dbReference type="RefSeq" id="WP_168623977.1">
    <property type="nucleotide sequence ID" value="NZ_JAAZQQ010000004.1"/>
</dbReference>
<reference evidence="2 3" key="1">
    <citation type="submission" date="2020-04" db="EMBL/GenBank/DDBJ databases">
        <authorList>
            <person name="Yoon J."/>
        </authorList>
    </citation>
    <scope>NUCLEOTIDE SEQUENCE [LARGE SCALE GENOMIC DNA]</scope>
    <source>
        <strain evidence="2 3">KMU-115</strain>
    </source>
</reference>
<organism evidence="2 3">
    <name type="scientific">Roseicyclus persicicus</name>
    <dbReference type="NCBI Taxonomy" id="2650661"/>
    <lineage>
        <taxon>Bacteria</taxon>
        <taxon>Pseudomonadati</taxon>
        <taxon>Pseudomonadota</taxon>
        <taxon>Alphaproteobacteria</taxon>
        <taxon>Rhodobacterales</taxon>
        <taxon>Roseobacteraceae</taxon>
        <taxon>Roseicyclus</taxon>
    </lineage>
</organism>
<comment type="caution">
    <text evidence="2">The sequence shown here is derived from an EMBL/GenBank/DDBJ whole genome shotgun (WGS) entry which is preliminary data.</text>
</comment>
<evidence type="ECO:0008006" key="4">
    <source>
        <dbReference type="Google" id="ProtNLM"/>
    </source>
</evidence>
<keyword evidence="1" id="KW-1133">Transmembrane helix</keyword>
<dbReference type="EMBL" id="JAAZQQ010000004">
    <property type="protein sequence ID" value="NKX45600.1"/>
    <property type="molecule type" value="Genomic_DNA"/>
</dbReference>
<keyword evidence="1" id="KW-0812">Transmembrane</keyword>
<keyword evidence="1" id="KW-0472">Membrane</keyword>
<accession>A0A7X6JYA2</accession>
<keyword evidence="3" id="KW-1185">Reference proteome</keyword>
<feature type="transmembrane region" description="Helical" evidence="1">
    <location>
        <begin position="37"/>
        <end position="59"/>
    </location>
</feature>
<gene>
    <name evidence="2" type="ORF">HCU73_13475</name>
</gene>
<name>A0A7X6JYA2_9RHOB</name>
<feature type="transmembrane region" description="Helical" evidence="1">
    <location>
        <begin position="65"/>
        <end position="85"/>
    </location>
</feature>
<evidence type="ECO:0000313" key="3">
    <source>
        <dbReference type="Proteomes" id="UP000526408"/>
    </source>
</evidence>
<sequence>MTQGAGWDGLLEPGETILWQGQPVRGLRWRDMIGGRLPIGIFFTLFSLFWICMAVAILSEIGGPLMVLFPMSGLPFLAIGLYMLAGHVVWDAMVRAGTWYTLTDRTAFVATDILGRRRLQSWRLADIESLDLVDGEPGDVLFASSALSYPAPVAATRRSRHRMVRDGTTQTGFRRIAEARRVWRMMRDRRAALRRTEGDGTE</sequence>
<proteinExistence type="predicted"/>
<dbReference type="Proteomes" id="UP000526408">
    <property type="component" value="Unassembled WGS sequence"/>
</dbReference>
<dbReference type="AlphaFoldDB" id="A0A7X6JYA2"/>
<protein>
    <recommendedName>
        <fullName evidence="4">PH domain-containing protein</fullName>
    </recommendedName>
</protein>
<evidence type="ECO:0000313" key="2">
    <source>
        <dbReference type="EMBL" id="NKX45600.1"/>
    </source>
</evidence>